<accession>A0A368G209</accession>
<keyword evidence="6" id="KW-0869">Chloride channel</keyword>
<feature type="transmembrane region" description="Helical" evidence="6">
    <location>
        <begin position="232"/>
        <end position="253"/>
    </location>
</feature>
<dbReference type="Pfam" id="PF01062">
    <property type="entry name" value="Bestrophin"/>
    <property type="match status" value="1"/>
</dbReference>
<keyword evidence="6" id="KW-0406">Ion transport</keyword>
<evidence type="ECO:0000256" key="3">
    <source>
        <dbReference type="ARBA" id="ARBA00022989"/>
    </source>
</evidence>
<proteinExistence type="inferred from homology"/>
<feature type="transmembrane region" description="Helical" evidence="6">
    <location>
        <begin position="71"/>
        <end position="88"/>
    </location>
</feature>
<evidence type="ECO:0000256" key="2">
    <source>
        <dbReference type="ARBA" id="ARBA00022692"/>
    </source>
</evidence>
<sequence length="567" mass="65795">MLGLLLCLFYNFLIFLRLSCRWKGSVWKAVWIQYVIWLALFGIVSAVYRFALTEWQRRAFTDLVDFTNSRLSYIPLDLMLGFFVAGVLNRFWYLYNIIGFMDNIALMTALYVRGTSERARQYRRNIVRYSQLTQVLVFRDLSMRCRKRFPTLDTVAAAGFMMPHEKENFDGIQYNYNKYFLPFNWAWALIYRARMEGLIESDYYVTILSEEVRKFRTDLAWLCNYDWVPLPMIYPTIVCLAVHTYFLVCVIARQYVEGSKYESDMHLENNSMLVQIDMVFPFMTSIQFVLYMGWLKVAEALLNPWGLDDDDFETNVLIDRNLAVEFSMEISKIPKEGRVLLQMGLKIVDDGYGKTPELRKDAFWDDEWVPLYSEESAWEKKYTQHEGSLSHIKLDRSVSQVRMVPLHEGAPSGSSSRRRMSSIRETIVPVKPEETTRRSSIAQFIRSASKLSLHTEGRKLSKNSSTPHFRTHSAKEPSMRMSTCNSDDVQIAPAPNSDPRLFSASQSGTTLGRDGVSTPASGELSRVMTDESAMQMFAIGESDFRIGERLWDLRLVVHSRFMLILVE</sequence>
<keyword evidence="6" id="KW-0868">Chloride</keyword>
<dbReference type="OrthoDB" id="201595at2759"/>
<keyword evidence="6" id="KW-0407">Ion channel</keyword>
<dbReference type="PANTHER" id="PTHR10736">
    <property type="entry name" value="BESTROPHIN"/>
    <property type="match status" value="1"/>
</dbReference>
<dbReference type="InterPro" id="IPR021134">
    <property type="entry name" value="Bestrophin-like"/>
</dbReference>
<keyword evidence="6" id="KW-0813">Transport</keyword>
<feature type="transmembrane region" description="Helical" evidence="6">
    <location>
        <begin position="31"/>
        <end position="51"/>
    </location>
</feature>
<gene>
    <name evidence="8" type="ORF">ANCCAN_15586</name>
</gene>
<evidence type="ECO:0000256" key="5">
    <source>
        <dbReference type="ARBA" id="ARBA00034769"/>
    </source>
</evidence>
<comment type="caution">
    <text evidence="8">The sequence shown here is derived from an EMBL/GenBank/DDBJ whole genome shotgun (WGS) entry which is preliminary data.</text>
</comment>
<comment type="function">
    <text evidence="6">Forms chloride channels.</text>
</comment>
<keyword evidence="6" id="KW-1003">Cell membrane</keyword>
<dbReference type="EMBL" id="JOJR01000396">
    <property type="protein sequence ID" value="RCN38484.1"/>
    <property type="molecule type" value="Genomic_DNA"/>
</dbReference>
<protein>
    <recommendedName>
        <fullName evidence="6">Bestrophin homolog</fullName>
    </recommendedName>
</protein>
<evidence type="ECO:0000256" key="4">
    <source>
        <dbReference type="ARBA" id="ARBA00023136"/>
    </source>
</evidence>
<evidence type="ECO:0000256" key="6">
    <source>
        <dbReference type="RuleBase" id="RU363126"/>
    </source>
</evidence>
<organism evidence="8 9">
    <name type="scientific">Ancylostoma caninum</name>
    <name type="common">Dog hookworm</name>
    <dbReference type="NCBI Taxonomy" id="29170"/>
    <lineage>
        <taxon>Eukaryota</taxon>
        <taxon>Metazoa</taxon>
        <taxon>Ecdysozoa</taxon>
        <taxon>Nematoda</taxon>
        <taxon>Chromadorea</taxon>
        <taxon>Rhabditida</taxon>
        <taxon>Rhabditina</taxon>
        <taxon>Rhabditomorpha</taxon>
        <taxon>Strongyloidea</taxon>
        <taxon>Ancylostomatidae</taxon>
        <taxon>Ancylostomatinae</taxon>
        <taxon>Ancylostoma</taxon>
    </lineage>
</organism>
<dbReference type="GO" id="GO:0034707">
    <property type="term" value="C:chloride channel complex"/>
    <property type="evidence" value="ECO:0007669"/>
    <property type="project" value="UniProtKB-KW"/>
</dbReference>
<feature type="region of interest" description="Disordered" evidence="7">
    <location>
        <begin position="456"/>
        <end position="481"/>
    </location>
</feature>
<feature type="transmembrane region" description="Helical" evidence="6">
    <location>
        <begin position="273"/>
        <end position="294"/>
    </location>
</feature>
<dbReference type="STRING" id="29170.A0A368G209"/>
<keyword evidence="3 6" id="KW-1133">Transmembrane helix</keyword>
<comment type="subcellular location">
    <subcellularLocation>
        <location evidence="6">Cell membrane</location>
        <topology evidence="6">Multi-pass membrane protein</topology>
    </subcellularLocation>
    <subcellularLocation>
        <location evidence="1">Membrane</location>
    </subcellularLocation>
</comment>
<keyword evidence="4 6" id="KW-0472">Membrane</keyword>
<evidence type="ECO:0000256" key="1">
    <source>
        <dbReference type="ARBA" id="ARBA00004370"/>
    </source>
</evidence>
<keyword evidence="2 6" id="KW-0812">Transmembrane</keyword>
<dbReference type="AlphaFoldDB" id="A0A368G209"/>
<evidence type="ECO:0000313" key="9">
    <source>
        <dbReference type="Proteomes" id="UP000252519"/>
    </source>
</evidence>
<dbReference type="PANTHER" id="PTHR10736:SF24">
    <property type="entry name" value="BESTROPHIN HOMOLOG 18"/>
    <property type="match status" value="1"/>
</dbReference>
<evidence type="ECO:0000313" key="8">
    <source>
        <dbReference type="EMBL" id="RCN38484.1"/>
    </source>
</evidence>
<comment type="similarity">
    <text evidence="5 6">Belongs to the anion channel-forming bestrophin (TC 1.A.46) family. Calcium-sensitive chloride channel subfamily.</text>
</comment>
<keyword evidence="9" id="KW-1185">Reference proteome</keyword>
<reference evidence="8 9" key="1">
    <citation type="submission" date="2014-10" db="EMBL/GenBank/DDBJ databases">
        <title>Draft genome of the hookworm Ancylostoma caninum.</title>
        <authorList>
            <person name="Mitreva M."/>
        </authorList>
    </citation>
    <scope>NUCLEOTIDE SEQUENCE [LARGE SCALE GENOMIC DNA]</scope>
    <source>
        <strain evidence="8 9">Baltimore</strain>
    </source>
</reference>
<dbReference type="Proteomes" id="UP000252519">
    <property type="component" value="Unassembled WGS sequence"/>
</dbReference>
<name>A0A368G209_ANCCA</name>
<dbReference type="GO" id="GO:0005886">
    <property type="term" value="C:plasma membrane"/>
    <property type="evidence" value="ECO:0007669"/>
    <property type="project" value="UniProtKB-SubCell"/>
</dbReference>
<dbReference type="InterPro" id="IPR000615">
    <property type="entry name" value="Bestrophin"/>
</dbReference>
<dbReference type="GO" id="GO:0005254">
    <property type="term" value="F:chloride channel activity"/>
    <property type="evidence" value="ECO:0007669"/>
    <property type="project" value="UniProtKB-KW"/>
</dbReference>
<evidence type="ECO:0000256" key="7">
    <source>
        <dbReference type="SAM" id="MobiDB-lite"/>
    </source>
</evidence>